<sequence length="150" mass="18149">MKKIVILIFLIINLLFGTQTKSFSMNELQEFYERKIFKIENAILEVNTLGGFADGKYKLKNSVVKKIDDNLYKVILELERRKNKFIRLKQKRVIFILYDNHRVWIKFKDKIHKYDLSKKVYMTQDKIFYKQKRSTLNAKIDKLNLFLSFI</sequence>
<name>A0A2N1J6R3_9BACT</name>
<proteinExistence type="predicted"/>
<evidence type="ECO:0000313" key="2">
    <source>
        <dbReference type="Proteomes" id="UP000233248"/>
    </source>
</evidence>
<dbReference type="Proteomes" id="UP000233248">
    <property type="component" value="Unassembled WGS sequence"/>
</dbReference>
<evidence type="ECO:0000313" key="1">
    <source>
        <dbReference type="EMBL" id="PKI82250.1"/>
    </source>
</evidence>
<reference evidence="1 2" key="1">
    <citation type="submission" date="2017-09" db="EMBL/GenBank/DDBJ databases">
        <title>Genomics of the genus Arcobacter.</title>
        <authorList>
            <person name="Perez-Cataluna A."/>
            <person name="Figueras M.J."/>
            <person name="Salas-Masso N."/>
        </authorList>
    </citation>
    <scope>NUCLEOTIDE SEQUENCE [LARGE SCALE GENOMIC DNA]</scope>
    <source>
        <strain evidence="1 2">DSM 18005</strain>
    </source>
</reference>
<comment type="caution">
    <text evidence="1">The sequence shown here is derived from an EMBL/GenBank/DDBJ whole genome shotgun (WGS) entry which is preliminary data.</text>
</comment>
<dbReference type="EMBL" id="NXIF01000002">
    <property type="protein sequence ID" value="PKI82250.1"/>
    <property type="molecule type" value="Genomic_DNA"/>
</dbReference>
<dbReference type="RefSeq" id="WP_101183204.1">
    <property type="nucleotide sequence ID" value="NZ_CP031218.1"/>
</dbReference>
<dbReference type="KEGG" id="ahs:AHALO_1672"/>
<keyword evidence="2" id="KW-1185">Reference proteome</keyword>
<dbReference type="OrthoDB" id="5365671at2"/>
<protein>
    <submittedName>
        <fullName evidence="1">Uncharacterized protein</fullName>
    </submittedName>
</protein>
<dbReference type="AlphaFoldDB" id="A0A2N1J6R3"/>
<accession>A0A2N1J6R3</accession>
<organism evidence="1 2">
    <name type="scientific">Malaciobacter halophilus</name>
    <dbReference type="NCBI Taxonomy" id="197482"/>
    <lineage>
        <taxon>Bacteria</taxon>
        <taxon>Pseudomonadati</taxon>
        <taxon>Campylobacterota</taxon>
        <taxon>Epsilonproteobacteria</taxon>
        <taxon>Campylobacterales</taxon>
        <taxon>Arcobacteraceae</taxon>
        <taxon>Malaciobacter</taxon>
    </lineage>
</organism>
<gene>
    <name evidence="1" type="ORF">CP960_00420</name>
</gene>